<reference evidence="20 21" key="2">
    <citation type="submission" date="2019-05" db="EMBL/GenBank/DDBJ databases">
        <title>Genome evolution of the obligate endosymbiont Buchnera aphidicola.</title>
        <authorList>
            <person name="Moran N.A."/>
        </authorList>
    </citation>
    <scope>NUCLEOTIDE SEQUENCE [LARGE SCALE GENOMIC DNA]</scope>
    <source>
        <strain evidence="20 21">Hta</strain>
    </source>
</reference>
<name>A0A4D6XVM7_9GAMM</name>
<dbReference type="GO" id="GO:0009328">
    <property type="term" value="C:phenylalanine-tRNA ligase complex"/>
    <property type="evidence" value="ECO:0007669"/>
    <property type="project" value="TreeGrafter"/>
</dbReference>
<dbReference type="GO" id="GO:0000049">
    <property type="term" value="F:tRNA binding"/>
    <property type="evidence" value="ECO:0007669"/>
    <property type="project" value="UniProtKB-UniRule"/>
</dbReference>
<dbReference type="FunFam" id="3.30.930.10:FF:000022">
    <property type="entry name" value="Phenylalanine--tRNA ligase beta subunit"/>
    <property type="match status" value="1"/>
</dbReference>
<dbReference type="CDD" id="cd00769">
    <property type="entry name" value="PheRS_beta_core"/>
    <property type="match status" value="1"/>
</dbReference>
<dbReference type="PROSITE" id="PS51447">
    <property type="entry name" value="FDX_ACB"/>
    <property type="match status" value="1"/>
</dbReference>
<comment type="subunit">
    <text evidence="3 15">Tetramer of two alpha and two beta subunits.</text>
</comment>
<accession>A0A4D6XVM7</accession>
<feature type="domain" description="FDX-ACB" evidence="18">
    <location>
        <begin position="706"/>
        <end position="799"/>
    </location>
</feature>
<dbReference type="InterPro" id="IPR036690">
    <property type="entry name" value="Fdx_antiC-bd_sf"/>
</dbReference>
<evidence type="ECO:0000256" key="5">
    <source>
        <dbReference type="ARBA" id="ARBA00022555"/>
    </source>
</evidence>
<evidence type="ECO:0000259" key="18">
    <source>
        <dbReference type="PROSITE" id="PS51447"/>
    </source>
</evidence>
<evidence type="ECO:0000256" key="2">
    <source>
        <dbReference type="ARBA" id="ARBA00008653"/>
    </source>
</evidence>
<evidence type="ECO:0000256" key="8">
    <source>
        <dbReference type="ARBA" id="ARBA00022741"/>
    </source>
</evidence>
<sequence length="800" mass="91622">MKFSEQWLREWIKIKIKSDVLYDQIASCGIEVEDVNKFAPIFNNVFVGQIIKCVHHTSSNNLKVVTVDIGKKILNIVCGATNCRNGIKVAVAVIGAVLPNNIEIKKKLFKDIMSEGMLCSFFELGLFYSNQIIEFSENAPIGIDVYNYLSLQDNIIKTSTTSNRPDGLSILGLSRNILALNDIKMQSLQSPNIPVQIDDKISINIAFKKNYINCFARIIQNVNIHIDTPFWIKKRLFLSDISLQNVIKDILNYVLIELGQPINVLNADAIDDDVVVRSAHTTDSIFLPNQTIINLNKKYLVFSNKKRVLFIAGNINAKDVEIQNNTKNIFLISSLIDQETIRYILKDINITQSLDNNILEYYNCGIDPTVQEYAIEYATDLIIKVCGGKSGPITTSNNQKISNLLYDNKIRLYYDHLNSVMGFSIDIELVSNILYNLDYQVQFQKNYWDVIPPSCRFDILIAEDVIGDILRIYKYDSVPLNPLTESLQEIKKEEKINVLLDKFYIILINKGYQEVINYGFIDSKTHDIIFPHKKKLLLVNPVSKDMSCMRVSLWPGLLKNVSYNKNRQQNHMRFFESGLCFSINKDSDLGVTQEMFLSAVISGNYAKENWFSKNRKVDFYDLKGDLESILESVYNLEAIEFRPTIICGLHPKQSAAIYYKNNIIGNIGAIHPSLEKIFNVPIATFLFEMSLNIFVDSKEFKVQEISKFPTIRRDLSISISKDVLFSDLINECKKFFSDRTVEINLFDIYSVKDTSRNEKSLSISFIFQDIKKTLEENEINSIMNDCIGVLNKKFKVILRT</sequence>
<dbReference type="Pfam" id="PF03147">
    <property type="entry name" value="FDX-ACB"/>
    <property type="match status" value="1"/>
</dbReference>
<protein>
    <recommendedName>
        <fullName evidence="15">Phenylalanine--tRNA ligase beta subunit</fullName>
        <ecNumber evidence="15">6.1.1.20</ecNumber>
    </recommendedName>
    <alternativeName>
        <fullName evidence="15">Phenylalanyl-tRNA synthetase beta subunit</fullName>
        <shortName evidence="15">PheRS</shortName>
    </alternativeName>
</protein>
<dbReference type="InterPro" id="IPR045864">
    <property type="entry name" value="aa-tRNA-synth_II/BPL/LPL"/>
</dbReference>
<evidence type="ECO:0000259" key="17">
    <source>
        <dbReference type="PROSITE" id="PS50886"/>
    </source>
</evidence>
<evidence type="ECO:0000259" key="19">
    <source>
        <dbReference type="PROSITE" id="PS51483"/>
    </source>
</evidence>
<dbReference type="Pfam" id="PF17759">
    <property type="entry name" value="tRNA_synthFbeta"/>
    <property type="match status" value="1"/>
</dbReference>
<dbReference type="PANTHER" id="PTHR10947:SF0">
    <property type="entry name" value="PHENYLALANINE--TRNA LIGASE BETA SUBUNIT"/>
    <property type="match status" value="1"/>
</dbReference>
<dbReference type="EC" id="6.1.1.20" evidence="15"/>
<evidence type="ECO:0000256" key="9">
    <source>
        <dbReference type="ARBA" id="ARBA00022840"/>
    </source>
</evidence>
<proteinExistence type="inferred from homology"/>
<dbReference type="Pfam" id="PF03483">
    <property type="entry name" value="B3_4"/>
    <property type="match status" value="1"/>
</dbReference>
<dbReference type="SUPFAM" id="SSF56037">
    <property type="entry name" value="PheT/TilS domain"/>
    <property type="match status" value="1"/>
</dbReference>
<dbReference type="SMART" id="SM00874">
    <property type="entry name" value="B5"/>
    <property type="match status" value="1"/>
</dbReference>
<comment type="subcellular location">
    <subcellularLocation>
        <location evidence="1 15">Cytoplasm</location>
    </subcellularLocation>
</comment>
<feature type="domain" description="B5" evidence="19">
    <location>
        <begin position="405"/>
        <end position="480"/>
    </location>
</feature>
<evidence type="ECO:0000256" key="3">
    <source>
        <dbReference type="ARBA" id="ARBA00011209"/>
    </source>
</evidence>
<dbReference type="Gene3D" id="3.30.56.10">
    <property type="match status" value="2"/>
</dbReference>
<dbReference type="PROSITE" id="PS51483">
    <property type="entry name" value="B5"/>
    <property type="match status" value="1"/>
</dbReference>
<dbReference type="EMBL" id="CP034873">
    <property type="protein sequence ID" value="QCI21446.1"/>
    <property type="molecule type" value="Genomic_DNA"/>
</dbReference>
<dbReference type="SMART" id="SM00896">
    <property type="entry name" value="FDX-ACB"/>
    <property type="match status" value="1"/>
</dbReference>
<dbReference type="InterPro" id="IPR012340">
    <property type="entry name" value="NA-bd_OB-fold"/>
</dbReference>
<evidence type="ECO:0000256" key="16">
    <source>
        <dbReference type="PROSITE-ProRule" id="PRU00209"/>
    </source>
</evidence>
<dbReference type="HAMAP" id="MF_00283">
    <property type="entry name" value="Phe_tRNA_synth_beta1"/>
    <property type="match status" value="1"/>
</dbReference>
<keyword evidence="11 16" id="KW-0694">RNA-binding</keyword>
<dbReference type="InterPro" id="IPR005146">
    <property type="entry name" value="B3/B4_tRNA-bd"/>
</dbReference>
<keyword evidence="4 15" id="KW-0963">Cytoplasm</keyword>
<dbReference type="RefSeq" id="WP_158356417.1">
    <property type="nucleotide sequence ID" value="NZ_CP034873.1"/>
</dbReference>
<dbReference type="InterPro" id="IPR004532">
    <property type="entry name" value="Phe-tRNA-ligase_IIc_bsu_bact"/>
</dbReference>
<evidence type="ECO:0000256" key="11">
    <source>
        <dbReference type="ARBA" id="ARBA00022884"/>
    </source>
</evidence>
<dbReference type="InterPro" id="IPR005121">
    <property type="entry name" value="Fdx_antiC-bd"/>
</dbReference>
<evidence type="ECO:0000256" key="14">
    <source>
        <dbReference type="ARBA" id="ARBA00049255"/>
    </source>
</evidence>
<dbReference type="Pfam" id="PF01588">
    <property type="entry name" value="tRNA_bind"/>
    <property type="match status" value="1"/>
</dbReference>
<keyword evidence="5 16" id="KW-0820">tRNA-binding</keyword>
<evidence type="ECO:0000256" key="13">
    <source>
        <dbReference type="ARBA" id="ARBA00023146"/>
    </source>
</evidence>
<dbReference type="PANTHER" id="PTHR10947">
    <property type="entry name" value="PHENYLALANYL-TRNA SYNTHETASE BETA CHAIN AND LEUCINE-RICH REPEAT-CONTAINING PROTEIN 47"/>
    <property type="match status" value="1"/>
</dbReference>
<dbReference type="InterPro" id="IPR005147">
    <property type="entry name" value="tRNA_synthase_B5-dom"/>
</dbReference>
<keyword evidence="12 15" id="KW-0648">Protein biosynthesis</keyword>
<dbReference type="InterPro" id="IPR002547">
    <property type="entry name" value="tRNA-bd_dom"/>
</dbReference>
<dbReference type="SMART" id="SM00873">
    <property type="entry name" value="B3_4"/>
    <property type="match status" value="1"/>
</dbReference>
<evidence type="ECO:0000256" key="10">
    <source>
        <dbReference type="ARBA" id="ARBA00022842"/>
    </source>
</evidence>
<dbReference type="InterPro" id="IPR020825">
    <property type="entry name" value="Phe-tRNA_synthase-like_B3/B4"/>
</dbReference>
<dbReference type="GO" id="GO:0000287">
    <property type="term" value="F:magnesium ion binding"/>
    <property type="evidence" value="ECO:0007669"/>
    <property type="project" value="UniProtKB-UniRule"/>
</dbReference>
<keyword evidence="9 15" id="KW-0067">ATP-binding</keyword>
<reference evidence="20 21" key="1">
    <citation type="submission" date="2018-12" db="EMBL/GenBank/DDBJ databases">
        <authorList>
            <person name="Chong R.A."/>
        </authorList>
    </citation>
    <scope>NUCLEOTIDE SEQUENCE [LARGE SCALE GENOMIC DNA]</scope>
    <source>
        <strain evidence="20 21">Hta</strain>
    </source>
</reference>
<dbReference type="Gene3D" id="3.30.930.10">
    <property type="entry name" value="Bira Bifunctional Protein, Domain 2"/>
    <property type="match status" value="1"/>
</dbReference>
<evidence type="ECO:0000256" key="6">
    <source>
        <dbReference type="ARBA" id="ARBA00022598"/>
    </source>
</evidence>
<dbReference type="Pfam" id="PF03484">
    <property type="entry name" value="B5"/>
    <property type="match status" value="1"/>
</dbReference>
<feature type="domain" description="TRNA-binding" evidence="17">
    <location>
        <begin position="39"/>
        <end position="146"/>
    </location>
</feature>
<dbReference type="SUPFAM" id="SSF46955">
    <property type="entry name" value="Putative DNA-binding domain"/>
    <property type="match status" value="1"/>
</dbReference>
<feature type="binding site" evidence="15">
    <location>
        <position position="464"/>
    </location>
    <ligand>
        <name>Mg(2+)</name>
        <dbReference type="ChEBI" id="CHEBI:18420"/>
        <note>shared with alpha subunit</note>
    </ligand>
</feature>
<keyword evidence="8 15" id="KW-0547">Nucleotide-binding</keyword>
<dbReference type="GO" id="GO:0006432">
    <property type="term" value="P:phenylalanyl-tRNA aminoacylation"/>
    <property type="evidence" value="ECO:0007669"/>
    <property type="project" value="UniProtKB-UniRule"/>
</dbReference>
<gene>
    <name evidence="15" type="primary">pheT</name>
    <name evidence="20" type="ORF">D9V69_00635</name>
</gene>
<dbReference type="InterPro" id="IPR041616">
    <property type="entry name" value="PheRS_beta_core"/>
</dbReference>
<dbReference type="AlphaFoldDB" id="A0A4D6XVM7"/>
<evidence type="ECO:0000256" key="12">
    <source>
        <dbReference type="ARBA" id="ARBA00022917"/>
    </source>
</evidence>
<dbReference type="Gene3D" id="3.50.40.10">
    <property type="entry name" value="Phenylalanyl-trna Synthetase, Chain B, domain 3"/>
    <property type="match status" value="1"/>
</dbReference>
<keyword evidence="6 15" id="KW-0436">Ligase</keyword>
<dbReference type="SUPFAM" id="SSF50249">
    <property type="entry name" value="Nucleic acid-binding proteins"/>
    <property type="match status" value="1"/>
</dbReference>
<evidence type="ECO:0000313" key="20">
    <source>
        <dbReference type="EMBL" id="QCI21446.1"/>
    </source>
</evidence>
<dbReference type="SUPFAM" id="SSF54991">
    <property type="entry name" value="Anticodon-binding domain of PheRS"/>
    <property type="match status" value="1"/>
</dbReference>
<comment type="catalytic activity">
    <reaction evidence="14 15">
        <text>tRNA(Phe) + L-phenylalanine + ATP = L-phenylalanyl-tRNA(Phe) + AMP + diphosphate + H(+)</text>
        <dbReference type="Rhea" id="RHEA:19413"/>
        <dbReference type="Rhea" id="RHEA-COMP:9668"/>
        <dbReference type="Rhea" id="RHEA-COMP:9699"/>
        <dbReference type="ChEBI" id="CHEBI:15378"/>
        <dbReference type="ChEBI" id="CHEBI:30616"/>
        <dbReference type="ChEBI" id="CHEBI:33019"/>
        <dbReference type="ChEBI" id="CHEBI:58095"/>
        <dbReference type="ChEBI" id="CHEBI:78442"/>
        <dbReference type="ChEBI" id="CHEBI:78531"/>
        <dbReference type="ChEBI" id="CHEBI:456215"/>
        <dbReference type="EC" id="6.1.1.20"/>
    </reaction>
</comment>
<dbReference type="CDD" id="cd02796">
    <property type="entry name" value="tRNA_bind_bactPheRS"/>
    <property type="match status" value="1"/>
</dbReference>
<dbReference type="GO" id="GO:0005524">
    <property type="term" value="F:ATP binding"/>
    <property type="evidence" value="ECO:0007669"/>
    <property type="project" value="UniProtKB-UniRule"/>
</dbReference>
<dbReference type="Proteomes" id="UP000298773">
    <property type="component" value="Chromosome"/>
</dbReference>
<dbReference type="InterPro" id="IPR033714">
    <property type="entry name" value="tRNA_bind_bactPheRS"/>
</dbReference>
<dbReference type="Gene3D" id="2.40.50.140">
    <property type="entry name" value="Nucleic acid-binding proteins"/>
    <property type="match status" value="1"/>
</dbReference>
<evidence type="ECO:0000313" key="21">
    <source>
        <dbReference type="Proteomes" id="UP000298773"/>
    </source>
</evidence>
<keyword evidence="10 15" id="KW-0460">Magnesium</keyword>
<feature type="binding site" evidence="15">
    <location>
        <position position="458"/>
    </location>
    <ligand>
        <name>Mg(2+)</name>
        <dbReference type="ChEBI" id="CHEBI:18420"/>
        <note>shared with alpha subunit</note>
    </ligand>
</feature>
<dbReference type="InterPro" id="IPR045060">
    <property type="entry name" value="Phe-tRNA-ligase_IIc_bsu"/>
</dbReference>
<keyword evidence="7 15" id="KW-0479">Metal-binding</keyword>
<dbReference type="SUPFAM" id="SSF55681">
    <property type="entry name" value="Class II aaRS and biotin synthetases"/>
    <property type="match status" value="1"/>
</dbReference>
<feature type="binding site" evidence="15">
    <location>
        <position position="468"/>
    </location>
    <ligand>
        <name>Mg(2+)</name>
        <dbReference type="ChEBI" id="CHEBI:18420"/>
        <note>shared with alpha subunit</note>
    </ligand>
</feature>
<evidence type="ECO:0000256" key="7">
    <source>
        <dbReference type="ARBA" id="ARBA00022723"/>
    </source>
</evidence>
<comment type="similarity">
    <text evidence="2 15">Belongs to the phenylalanyl-tRNA synthetase beta subunit family. Type 1 subfamily.</text>
</comment>
<keyword evidence="13 15" id="KW-0030">Aminoacyl-tRNA synthetase</keyword>
<organism evidence="20 21">
    <name type="scientific">Buchnera aphidicola</name>
    <name type="common">Hyadaphis tataricae</name>
    <dbReference type="NCBI Taxonomy" id="1241859"/>
    <lineage>
        <taxon>Bacteria</taxon>
        <taxon>Pseudomonadati</taxon>
        <taxon>Pseudomonadota</taxon>
        <taxon>Gammaproteobacteria</taxon>
        <taxon>Enterobacterales</taxon>
        <taxon>Erwiniaceae</taxon>
        <taxon>Buchnera</taxon>
    </lineage>
</organism>
<dbReference type="GO" id="GO:0004826">
    <property type="term" value="F:phenylalanine-tRNA ligase activity"/>
    <property type="evidence" value="ECO:0007669"/>
    <property type="project" value="UniProtKB-UniRule"/>
</dbReference>
<dbReference type="Gene3D" id="3.30.70.380">
    <property type="entry name" value="Ferrodoxin-fold anticodon-binding domain"/>
    <property type="match status" value="1"/>
</dbReference>
<evidence type="ECO:0000256" key="4">
    <source>
        <dbReference type="ARBA" id="ARBA00022490"/>
    </source>
</evidence>
<comment type="caution">
    <text evidence="15">Lacks conserved residue(s) required for the propagation of feature annotation.</text>
</comment>
<evidence type="ECO:0000256" key="1">
    <source>
        <dbReference type="ARBA" id="ARBA00004496"/>
    </source>
</evidence>
<evidence type="ECO:0000256" key="15">
    <source>
        <dbReference type="HAMAP-Rule" id="MF_00283"/>
    </source>
</evidence>
<dbReference type="OrthoDB" id="9805455at2"/>
<dbReference type="InterPro" id="IPR009061">
    <property type="entry name" value="DNA-bd_dom_put_sf"/>
</dbReference>
<dbReference type="NCBIfam" id="TIGR00472">
    <property type="entry name" value="pheT_bact"/>
    <property type="match status" value="1"/>
</dbReference>
<dbReference type="PROSITE" id="PS50886">
    <property type="entry name" value="TRBD"/>
    <property type="match status" value="1"/>
</dbReference>
<comment type="cofactor">
    <cofactor evidence="15">
        <name>Mg(2+)</name>
        <dbReference type="ChEBI" id="CHEBI:18420"/>
    </cofactor>
    <text evidence="15">Binds 2 magnesium ions per tetramer.</text>
</comment>